<keyword evidence="3" id="KW-1185">Reference proteome</keyword>
<comment type="caution">
    <text evidence="2">The sequence shown here is derived from an EMBL/GenBank/DDBJ whole genome shotgun (WGS) entry which is preliminary data.</text>
</comment>
<name>A0ABT5H6M7_9BACE</name>
<protein>
    <recommendedName>
        <fullName evidence="4">DUF4988 domain-containing protein</fullName>
    </recommendedName>
</protein>
<evidence type="ECO:0008006" key="4">
    <source>
        <dbReference type="Google" id="ProtNLM"/>
    </source>
</evidence>
<evidence type="ECO:0000313" key="2">
    <source>
        <dbReference type="EMBL" id="MDC7136110.1"/>
    </source>
</evidence>
<reference evidence="2 3" key="1">
    <citation type="submission" date="2023-01" db="EMBL/GenBank/DDBJ databases">
        <title>Exploring GABA producing Bacteroides strains toward improving mental health.</title>
        <authorList>
            <person name="Yousuf B."/>
            <person name="Bouhlel N.E."/>
            <person name="Mottawea W."/>
            <person name="Hammami R."/>
        </authorList>
    </citation>
    <scope>NUCLEOTIDE SEQUENCE [LARGE SCALE GENOMIC DNA]</scope>
    <source>
        <strain evidence="2 3">UO.H1054</strain>
    </source>
</reference>
<feature type="signal peptide" evidence="1">
    <location>
        <begin position="1"/>
        <end position="22"/>
    </location>
</feature>
<dbReference type="RefSeq" id="WP_272720076.1">
    <property type="nucleotide sequence ID" value="NZ_JAQPYS010000044.1"/>
</dbReference>
<sequence length="867" mass="94865">MKRKFVKVMFFGALALSTVTYVGCKDYDDDIDNLQTQIDANKASIADLQKFVKEGKWVKSVEPITGGFKITFNDGTPYEIVNGAKGETGKDGKEGKSSMVTVDPTTGEWLIDGVKTGWSAKAPYIQDEYWYYWSKEAGKFVKGDKATGEQGGKGPAGANGFSPYIANGTNGDKGYWYFYEPDNKEAIASGDLKGWVKGAFTDATTTLTKVEGKPCWLLTQLDGAKTKEVTLPTADNLVSIKGVAISDDGKISTDGTKEVTLYYGVLKDEVKFGPKDAQNTYSKGKVLTSNNAVINVMVNPVDISLEEYTFTLQNSKGTNTYLELGKPVQNVTLTALTRAENTPNIGIYDLSVKIKDGLSSSVELPQAAYALATKNAWDKTIMSAYDVKVTLSNQNIPELTDHTWSESLICDVPHVLDDLLERAGETNLGYVADYYYTADNVEIKKNAETGKWEILSNIGQSVIVTVHYLTVEGVEKSSTLTIQFKKKLEMVTVDPINWTVTDAKDGKEKKVSLEVIKDLLDKEDYSVVYLSEAALDKTPAETDIDYAVAPVAKAENGGIALSVAKDAKDKKWYLTATFDETKVTATEHTIHLAVKNAKGEDKLGTLLVKGIDLKVNITMPKTPVFVFDRIPGYFSESGKGNIAKAYGTPVAGTSEGEDKVTYDLTRLYTNVTNGMANISYAEDDSEAWKGAQWLQSDVNSVLSLPVGPDNISKAHGLTVSYQPYGNKNLAAISDEFSLTVLSEIAEGTEKGTVSNKYLSNVVREFTLKLTDFVWKDYKGESIVWGSDSENRIKSITLVPSATAAKYMDLDKTDFKKNTSIKVTLKNSVGVILSPESEEKSYIEMKVLDAWGITSTVKIPVPIKNENK</sequence>
<accession>A0ABT5H6M7</accession>
<organism evidence="2 3">
    <name type="scientific">Bacteroides zhangwenhongii</name>
    <dbReference type="NCBI Taxonomy" id="2650157"/>
    <lineage>
        <taxon>Bacteria</taxon>
        <taxon>Pseudomonadati</taxon>
        <taxon>Bacteroidota</taxon>
        <taxon>Bacteroidia</taxon>
        <taxon>Bacteroidales</taxon>
        <taxon>Bacteroidaceae</taxon>
        <taxon>Bacteroides</taxon>
    </lineage>
</organism>
<gene>
    <name evidence="2" type="ORF">PQG98_07090</name>
</gene>
<proteinExistence type="predicted"/>
<dbReference type="EMBL" id="JAQPYS010000044">
    <property type="protein sequence ID" value="MDC7136110.1"/>
    <property type="molecule type" value="Genomic_DNA"/>
</dbReference>
<dbReference type="Proteomes" id="UP001215398">
    <property type="component" value="Unassembled WGS sequence"/>
</dbReference>
<feature type="chain" id="PRO_5046547817" description="DUF4988 domain-containing protein" evidence="1">
    <location>
        <begin position="23"/>
        <end position="867"/>
    </location>
</feature>
<evidence type="ECO:0000256" key="1">
    <source>
        <dbReference type="SAM" id="SignalP"/>
    </source>
</evidence>
<evidence type="ECO:0000313" key="3">
    <source>
        <dbReference type="Proteomes" id="UP001215398"/>
    </source>
</evidence>
<keyword evidence="1" id="KW-0732">Signal</keyword>